<keyword evidence="1" id="KW-0479">Metal-binding</keyword>
<keyword evidence="2" id="KW-0863">Zinc-finger</keyword>
<dbReference type="InterPro" id="IPR019786">
    <property type="entry name" value="Zinc_finger_PHD-type_CS"/>
</dbReference>
<evidence type="ECO:0000256" key="3">
    <source>
        <dbReference type="ARBA" id="ARBA00022833"/>
    </source>
</evidence>
<dbReference type="Gene3D" id="3.60.10.10">
    <property type="entry name" value="Endonuclease/exonuclease/phosphatase"/>
    <property type="match status" value="1"/>
</dbReference>
<organism evidence="6 7">
    <name type="scientific">Culex pipiens pipiens</name>
    <name type="common">Northern house mosquito</name>
    <dbReference type="NCBI Taxonomy" id="38569"/>
    <lineage>
        <taxon>Eukaryota</taxon>
        <taxon>Metazoa</taxon>
        <taxon>Ecdysozoa</taxon>
        <taxon>Arthropoda</taxon>
        <taxon>Hexapoda</taxon>
        <taxon>Insecta</taxon>
        <taxon>Pterygota</taxon>
        <taxon>Neoptera</taxon>
        <taxon>Endopterygota</taxon>
        <taxon>Diptera</taxon>
        <taxon>Nematocera</taxon>
        <taxon>Culicoidea</taxon>
        <taxon>Culicidae</taxon>
        <taxon>Culicinae</taxon>
        <taxon>Culicini</taxon>
        <taxon>Culex</taxon>
        <taxon>Culex</taxon>
    </lineage>
</organism>
<comment type="caution">
    <text evidence="6">The sequence shown here is derived from an EMBL/GenBank/DDBJ whole genome shotgun (WGS) entry which is preliminary data.</text>
</comment>
<name>A0ABD1DD32_CULPP</name>
<reference evidence="6 7" key="1">
    <citation type="submission" date="2024-05" db="EMBL/GenBank/DDBJ databases">
        <title>Culex pipiens pipiens assembly and annotation.</title>
        <authorList>
            <person name="Alout H."/>
            <person name="Durand T."/>
        </authorList>
    </citation>
    <scope>NUCLEOTIDE SEQUENCE [LARGE SCALE GENOMIC DNA]</scope>
    <source>
        <strain evidence="6">HA-2024</strain>
        <tissue evidence="6">Whole body</tissue>
    </source>
</reference>
<keyword evidence="7" id="KW-1185">Reference proteome</keyword>
<evidence type="ECO:0000256" key="1">
    <source>
        <dbReference type="ARBA" id="ARBA00022723"/>
    </source>
</evidence>
<dbReference type="InterPro" id="IPR005135">
    <property type="entry name" value="Endo/exonuclease/phosphatase"/>
</dbReference>
<feature type="compositionally biased region" description="Basic and acidic residues" evidence="4">
    <location>
        <begin position="123"/>
        <end position="143"/>
    </location>
</feature>
<accession>A0ABD1DD32</accession>
<dbReference type="GO" id="GO:0008270">
    <property type="term" value="F:zinc ion binding"/>
    <property type="evidence" value="ECO:0007669"/>
    <property type="project" value="UniProtKB-KW"/>
</dbReference>
<dbReference type="PANTHER" id="PTHR33395">
    <property type="entry name" value="TRANSCRIPTASE, PUTATIVE-RELATED-RELATED"/>
    <property type="match status" value="1"/>
</dbReference>
<evidence type="ECO:0000313" key="6">
    <source>
        <dbReference type="EMBL" id="KAL1397587.1"/>
    </source>
</evidence>
<evidence type="ECO:0000313" key="7">
    <source>
        <dbReference type="Proteomes" id="UP001562425"/>
    </source>
</evidence>
<dbReference type="InterPro" id="IPR036691">
    <property type="entry name" value="Endo/exonu/phosph_ase_sf"/>
</dbReference>
<feature type="domain" description="Endonuclease/exonuclease/phosphatase" evidence="5">
    <location>
        <begin position="272"/>
        <end position="469"/>
    </location>
</feature>
<feature type="non-terminal residue" evidence="6">
    <location>
        <position position="813"/>
    </location>
</feature>
<evidence type="ECO:0000259" key="5">
    <source>
        <dbReference type="Pfam" id="PF03372"/>
    </source>
</evidence>
<evidence type="ECO:0000256" key="2">
    <source>
        <dbReference type="ARBA" id="ARBA00022771"/>
    </source>
</evidence>
<protein>
    <recommendedName>
        <fullName evidence="5">Endonuclease/exonuclease/phosphatase domain-containing protein</fullName>
    </recommendedName>
</protein>
<sequence length="813" mass="91235">MAPSCKKCEAEITGIERIACRCCKSDFHRSCISGLNRPTFDAIVKNTSNLFWLCDNCNGRFDNLLQAMETDEVTAPAGESAKLVEVVDKLSGIVSELSKRLDNRPKSSYAGIVGSGSQSYEPGSKRLREDEQYEQHQPPREKVKTVCGTRTVQREIKTVVDEREQFWMYLGRLHHSHSVDDIAEMTQECLGLEVAPKVIRLVKKDVDVTKLPFVSFRVLLPDETRDVALQAETWPTGVAIREFDFDQQNVSVGNRTRTSSFATVYYQNAGGMRSKSKQFFLALASSDYDVIALTETWLSDDIVDAELSPNYTIFRQDRSARTSDRRRGGGVLIAVRNSPVHACTRVVSEGYEHLEQVAVRVKVHNHHILVCCIYIRPNSDPDIYVSHGAAVQELLDLSTHDDSVIVTGDYNLPHLSWYFDDDLNCLIPLNASSEQELALTENVISTGLQQVCSLTNVNGRTLDLAFVNDVNSVELIEPPTPILKTDRHHKAFVLKAVFYAGASESSPLPGFEPDFSNCDYVRVSEALNSVDWDTLLRDQDTNGSTATFYDVVYNLIQQFVPTRRISCTRTGKLPWWTADLRHSRNILRKARKRLFRASTPENCAIVETLEAEYETLQDLRYREYLSRVEADVEDNPSSFWSYIKGRKRSSVHPTKISHNGRSADNPVDAANFFADFFSSVYDTVTPTASATYLDTLRTFDIDLPRPDFTQAEVETALNAIDPAKGAGPDRLPPAFIKELSSSFARPISTIFNRSLSEGVFPDEWKLAAITPIHKSGSTLNAENYRPISILSCLPKVFEVLIHKGMYSAAQEIV</sequence>
<dbReference type="PROSITE" id="PS01359">
    <property type="entry name" value="ZF_PHD_1"/>
    <property type="match status" value="1"/>
</dbReference>
<proteinExistence type="predicted"/>
<dbReference type="AlphaFoldDB" id="A0ABD1DD32"/>
<evidence type="ECO:0000256" key="4">
    <source>
        <dbReference type="SAM" id="MobiDB-lite"/>
    </source>
</evidence>
<dbReference type="SUPFAM" id="SSF56219">
    <property type="entry name" value="DNase I-like"/>
    <property type="match status" value="1"/>
</dbReference>
<feature type="region of interest" description="Disordered" evidence="4">
    <location>
        <begin position="108"/>
        <end position="143"/>
    </location>
</feature>
<dbReference type="EMBL" id="JBEHCU010006233">
    <property type="protein sequence ID" value="KAL1397587.1"/>
    <property type="molecule type" value="Genomic_DNA"/>
</dbReference>
<dbReference type="Pfam" id="PF03372">
    <property type="entry name" value="Exo_endo_phos"/>
    <property type="match status" value="1"/>
</dbReference>
<keyword evidence="3" id="KW-0862">Zinc</keyword>
<gene>
    <name evidence="6" type="ORF">pipiens_009654</name>
</gene>
<dbReference type="Proteomes" id="UP001562425">
    <property type="component" value="Unassembled WGS sequence"/>
</dbReference>
<dbReference type="PANTHER" id="PTHR33395:SF22">
    <property type="entry name" value="REVERSE TRANSCRIPTASE DOMAIN-CONTAINING PROTEIN"/>
    <property type="match status" value="1"/>
</dbReference>